<organism evidence="1 2">
    <name type="scientific">Paraflavitalea soli</name>
    <dbReference type="NCBI Taxonomy" id="2315862"/>
    <lineage>
        <taxon>Bacteria</taxon>
        <taxon>Pseudomonadati</taxon>
        <taxon>Bacteroidota</taxon>
        <taxon>Chitinophagia</taxon>
        <taxon>Chitinophagales</taxon>
        <taxon>Chitinophagaceae</taxon>
        <taxon>Paraflavitalea</taxon>
    </lineage>
</organism>
<dbReference type="OrthoDB" id="814802at2"/>
<name>A0A3B7MHR7_9BACT</name>
<evidence type="ECO:0000313" key="2">
    <source>
        <dbReference type="Proteomes" id="UP000263900"/>
    </source>
</evidence>
<accession>A0A3B7MHR7</accession>
<evidence type="ECO:0008006" key="3">
    <source>
        <dbReference type="Google" id="ProtNLM"/>
    </source>
</evidence>
<evidence type="ECO:0000313" key="1">
    <source>
        <dbReference type="EMBL" id="AXY72646.1"/>
    </source>
</evidence>
<dbReference type="EMBL" id="CP032157">
    <property type="protein sequence ID" value="AXY72646.1"/>
    <property type="molecule type" value="Genomic_DNA"/>
</dbReference>
<dbReference type="KEGG" id="pseg:D3H65_01060"/>
<protein>
    <recommendedName>
        <fullName evidence="3">DUF748 domain-containing protein</fullName>
    </recommendedName>
</protein>
<dbReference type="Proteomes" id="UP000263900">
    <property type="component" value="Chromosome"/>
</dbReference>
<proteinExistence type="predicted"/>
<gene>
    <name evidence="1" type="ORF">D3H65_01060</name>
</gene>
<keyword evidence="2" id="KW-1185">Reference proteome</keyword>
<dbReference type="AlphaFoldDB" id="A0A3B7MHR7"/>
<reference evidence="1 2" key="1">
    <citation type="submission" date="2018-09" db="EMBL/GenBank/DDBJ databases">
        <title>Genome sequencing of strain 6GH32-13.</title>
        <authorList>
            <person name="Weon H.-Y."/>
            <person name="Heo J."/>
            <person name="Kwon S.-W."/>
        </authorList>
    </citation>
    <scope>NUCLEOTIDE SEQUENCE [LARGE SCALE GENOMIC DNA]</scope>
    <source>
        <strain evidence="1 2">5GH32-13</strain>
    </source>
</reference>
<sequence>MSKRKIFIIILLLLVAGGIVTWTIYKRKIVKDGVAQTVANKTNNLYGIQTGKLDIDEVAGNLTVTNLQLNPDSNVYNHLVSINDAPSVLIQINIPSLTVEGVKTPKALLNSAIDGRKVIIHAPRIDLFFTGKGKDSLKTVPDKEVYRQILGNLELIKIDTLSVVNATLVTRDWKTGDIRMQFDSVSIDLLRIAVDSLHDKDTTRILFAEQAAVKCKKASWTSKNKLYHYEVRDIDLNSGAKQLSVHRFVMDPRMPEQKFLQQFKYANDRFDIDLQQVRVTNLNVPLLLREQVKADSLISGKSSIRIYRDLSYPHDKKSRVGTYPQQAVMKLPMEVDIGQALFHNSFIEYKERNGKSEKSGKVQFYNAGLRITNLTSYKQDMAQHPMRMQFNAQFLNKAPVKAVINFYPDNGKFTIAGEMGSMSAKGVNELTEPMGLAKIETGTITSLQFNFTGNDHAADGHLTVLYDDLKITLLKKDTVDNSLSKKKFASMLANIKVMNANPGKNGEVRRATVHYDRDETKSFFNLVWKSIFTGVKESVGIK</sequence>
<dbReference type="RefSeq" id="WP_119048484.1">
    <property type="nucleotide sequence ID" value="NZ_CP032157.1"/>
</dbReference>